<keyword evidence="2" id="KW-0732">Signal</keyword>
<evidence type="ECO:0000313" key="4">
    <source>
        <dbReference type="Proteomes" id="UP000681075"/>
    </source>
</evidence>
<accession>A0A8S8XDF5</accession>
<feature type="transmembrane region" description="Helical" evidence="1">
    <location>
        <begin position="35"/>
        <end position="53"/>
    </location>
</feature>
<sequence length="182" mass="18245">MNRLLSLLPSLLLATPAHAHPGHDAGFLGGLAHPMLGADHLLAALLVGLWASQLGGRARIAIPLLFVATVGIAAVAAIYGFAPPAIETGILISMLVPGLLLASAVRAPLPAVAALVACFAWMHGAAHGVERPDDANTAAYLTGLLLTTGMLHAIGVGTGAMLRAQGLRVAGSMAVVLALIAA</sequence>
<keyword evidence="1" id="KW-0812">Transmembrane</keyword>
<dbReference type="Pfam" id="PF04955">
    <property type="entry name" value="HupE_UreJ"/>
    <property type="match status" value="1"/>
</dbReference>
<dbReference type="AlphaFoldDB" id="A0A8S8XDF5"/>
<evidence type="ECO:0000256" key="1">
    <source>
        <dbReference type="SAM" id="Phobius"/>
    </source>
</evidence>
<protein>
    <submittedName>
        <fullName evidence="3">Protein hupE</fullName>
    </submittedName>
</protein>
<reference evidence="3" key="1">
    <citation type="submission" date="2021-02" db="EMBL/GenBank/DDBJ databases">
        <title>Genome sequence of Rhodospirillales sp. strain TMPK1 isolated from soil.</title>
        <authorList>
            <person name="Nakai R."/>
            <person name="Kusada H."/>
            <person name="Tamaki H."/>
        </authorList>
    </citation>
    <scope>NUCLEOTIDE SEQUENCE</scope>
    <source>
        <strain evidence="3">TMPK1</strain>
    </source>
</reference>
<evidence type="ECO:0000256" key="2">
    <source>
        <dbReference type="SAM" id="SignalP"/>
    </source>
</evidence>
<dbReference type="EMBL" id="BOPV01000001">
    <property type="protein sequence ID" value="GIL39325.1"/>
    <property type="molecule type" value="Genomic_DNA"/>
</dbReference>
<evidence type="ECO:0000313" key="3">
    <source>
        <dbReference type="EMBL" id="GIL39325.1"/>
    </source>
</evidence>
<dbReference type="RefSeq" id="WP_420242434.1">
    <property type="nucleotide sequence ID" value="NZ_BOPV01000001.1"/>
</dbReference>
<proteinExistence type="predicted"/>
<keyword evidence="1" id="KW-1133">Transmembrane helix</keyword>
<feature type="transmembrane region" description="Helical" evidence="1">
    <location>
        <begin position="138"/>
        <end position="162"/>
    </location>
</feature>
<keyword evidence="1" id="KW-0472">Membrane</keyword>
<keyword evidence="4" id="KW-1185">Reference proteome</keyword>
<name>A0A8S8XDF5_9PROT</name>
<dbReference type="InterPro" id="IPR007038">
    <property type="entry name" value="HupE_UreJ"/>
</dbReference>
<feature type="chain" id="PRO_5035716524" evidence="2">
    <location>
        <begin position="20"/>
        <end position="182"/>
    </location>
</feature>
<dbReference type="Proteomes" id="UP000681075">
    <property type="component" value="Unassembled WGS sequence"/>
</dbReference>
<comment type="caution">
    <text evidence="3">The sequence shown here is derived from an EMBL/GenBank/DDBJ whole genome shotgun (WGS) entry which is preliminary data.</text>
</comment>
<feature type="signal peptide" evidence="2">
    <location>
        <begin position="1"/>
        <end position="19"/>
    </location>
</feature>
<organism evidence="3 4">
    <name type="scientific">Roseiterribacter gracilis</name>
    <dbReference type="NCBI Taxonomy" id="2812848"/>
    <lineage>
        <taxon>Bacteria</taxon>
        <taxon>Pseudomonadati</taxon>
        <taxon>Pseudomonadota</taxon>
        <taxon>Alphaproteobacteria</taxon>
        <taxon>Rhodospirillales</taxon>
        <taxon>Roseiterribacteraceae</taxon>
        <taxon>Roseiterribacter</taxon>
    </lineage>
</organism>
<gene>
    <name evidence="3" type="ORF">TMPK1_15620</name>
</gene>
<feature type="transmembrane region" description="Helical" evidence="1">
    <location>
        <begin position="60"/>
        <end position="79"/>
    </location>
</feature>
<dbReference type="PIRSF" id="PIRSF016919">
    <property type="entry name" value="HupE_UreJ"/>
    <property type="match status" value="1"/>
</dbReference>